<evidence type="ECO:0000313" key="2">
    <source>
        <dbReference type="Proteomes" id="UP001162131"/>
    </source>
</evidence>
<accession>A0AAU9K9I1</accession>
<dbReference type="EMBL" id="CAJZBQ010000060">
    <property type="protein sequence ID" value="CAG9335122.1"/>
    <property type="molecule type" value="Genomic_DNA"/>
</dbReference>
<dbReference type="AlphaFoldDB" id="A0AAU9K9I1"/>
<comment type="caution">
    <text evidence="1">The sequence shown here is derived from an EMBL/GenBank/DDBJ whole genome shotgun (WGS) entry which is preliminary data.</text>
</comment>
<reference evidence="1" key="1">
    <citation type="submission" date="2021-09" db="EMBL/GenBank/DDBJ databases">
        <authorList>
            <consortium name="AG Swart"/>
            <person name="Singh M."/>
            <person name="Singh A."/>
            <person name="Seah K."/>
            <person name="Emmerich C."/>
        </authorList>
    </citation>
    <scope>NUCLEOTIDE SEQUENCE</scope>
    <source>
        <strain evidence="1">ATCC30299</strain>
    </source>
</reference>
<name>A0AAU9K9I1_9CILI</name>
<dbReference type="Proteomes" id="UP001162131">
    <property type="component" value="Unassembled WGS sequence"/>
</dbReference>
<gene>
    <name evidence="1" type="ORF">BSTOLATCC_MIC62700</name>
</gene>
<proteinExistence type="predicted"/>
<organism evidence="1 2">
    <name type="scientific">Blepharisma stoltei</name>
    <dbReference type="NCBI Taxonomy" id="1481888"/>
    <lineage>
        <taxon>Eukaryota</taxon>
        <taxon>Sar</taxon>
        <taxon>Alveolata</taxon>
        <taxon>Ciliophora</taxon>
        <taxon>Postciliodesmatophora</taxon>
        <taxon>Heterotrichea</taxon>
        <taxon>Heterotrichida</taxon>
        <taxon>Blepharismidae</taxon>
        <taxon>Blepharisma</taxon>
    </lineage>
</organism>
<evidence type="ECO:0000313" key="1">
    <source>
        <dbReference type="EMBL" id="CAG9335122.1"/>
    </source>
</evidence>
<sequence length="71" mass="8581">MKAKEIFRRIGYKTVIIIKRSLIQCNWMILDHIFRACRLARRLIRYTKAILSQNTIGNYVKMVTLDKFCRF</sequence>
<keyword evidence="2" id="KW-1185">Reference proteome</keyword>
<protein>
    <submittedName>
        <fullName evidence="1">Uncharacterized protein</fullName>
    </submittedName>
</protein>